<dbReference type="PANTHER" id="PTHR43649:SF12">
    <property type="entry name" value="DIACETYLCHITOBIOSE BINDING PROTEIN DASA"/>
    <property type="match status" value="1"/>
</dbReference>
<proteinExistence type="predicted"/>
<dbReference type="Gene3D" id="3.40.190.10">
    <property type="entry name" value="Periplasmic binding protein-like II"/>
    <property type="match status" value="1"/>
</dbReference>
<accession>A0A151B5D9</accession>
<dbReference type="SUPFAM" id="SSF53850">
    <property type="entry name" value="Periplasmic binding protein-like II"/>
    <property type="match status" value="1"/>
</dbReference>
<dbReference type="PANTHER" id="PTHR43649">
    <property type="entry name" value="ARABINOSE-BINDING PROTEIN-RELATED"/>
    <property type="match status" value="1"/>
</dbReference>
<protein>
    <submittedName>
        <fullName evidence="2">Bacterial extracellular solute-binding protein</fullName>
    </submittedName>
</protein>
<dbReference type="Proteomes" id="UP000075531">
    <property type="component" value="Unassembled WGS sequence"/>
</dbReference>
<feature type="coiled-coil region" evidence="1">
    <location>
        <begin position="325"/>
        <end position="352"/>
    </location>
</feature>
<sequence>MRSMMKNYRLYIWIVIVFLTLSTLVKVKAYSDNKELQAKRDELLKGKEIVTIWLKDDYDSETRKFQVREYNKYNKDNIYINLQVYGDDYINMLRTAVANNNKVDIFQYGFYQLFRYDRIMPMKELGIDVDKIGKNNFLYYKKEPMGVKVLGNDVKFVWNKEILKGAGIDTNIQPKTWQDVIEYAKKIKKAYPDIVPFEFPAYYLEELRISIGEMSVNKGSIYTTFWDYKNGKFNFDYAKDILNIYRKMYAEGLIDVDFDKKTKIHVREDFANRKTAMILSTFEDKYFFEGIRPLKFDIGISDLPKINIGDSNKYYYTGTYKCFMVNKNVDLKEEEKNDNEKVEEKLKHKEAVKKVYEWLLSKNVNMDILAAKKGLPTCFKDKVVKNDIYEEYNKDDNFTNEIYDPTIFINYDINLTKNLFYDSIRGNISVEDAINKLNYSYAKYCKIMIDYYNFDFSKFIED</sequence>
<keyword evidence="1" id="KW-0175">Coiled coil</keyword>
<gene>
    <name evidence="2" type="ORF">CLTEP_09540</name>
</gene>
<reference evidence="2 3" key="1">
    <citation type="submission" date="2016-02" db="EMBL/GenBank/DDBJ databases">
        <title>Genome sequence of Clostridium tepidiprofundi DSM 19306.</title>
        <authorList>
            <person name="Poehlein A."/>
            <person name="Daniel R."/>
        </authorList>
    </citation>
    <scope>NUCLEOTIDE SEQUENCE [LARGE SCALE GENOMIC DNA]</scope>
    <source>
        <strain evidence="2 3">DSM 19306</strain>
    </source>
</reference>
<comment type="caution">
    <text evidence="2">The sequence shown here is derived from an EMBL/GenBank/DDBJ whole genome shotgun (WGS) entry which is preliminary data.</text>
</comment>
<evidence type="ECO:0000313" key="2">
    <source>
        <dbReference type="EMBL" id="KYH35134.1"/>
    </source>
</evidence>
<evidence type="ECO:0000313" key="3">
    <source>
        <dbReference type="Proteomes" id="UP000075531"/>
    </source>
</evidence>
<keyword evidence="3" id="KW-1185">Reference proteome</keyword>
<dbReference type="EMBL" id="LTBA01000006">
    <property type="protein sequence ID" value="KYH35134.1"/>
    <property type="molecule type" value="Genomic_DNA"/>
</dbReference>
<dbReference type="InterPro" id="IPR006059">
    <property type="entry name" value="SBP"/>
</dbReference>
<dbReference type="AlphaFoldDB" id="A0A151B5D9"/>
<dbReference type="STRING" id="1121338.CLTEP_09540"/>
<dbReference type="OrthoDB" id="9795467at2"/>
<dbReference type="RefSeq" id="WP_066823308.1">
    <property type="nucleotide sequence ID" value="NZ_LTBA01000006.1"/>
</dbReference>
<evidence type="ECO:0000256" key="1">
    <source>
        <dbReference type="SAM" id="Coils"/>
    </source>
</evidence>
<name>A0A151B5D9_9CLOT</name>
<dbReference type="PATRIC" id="fig|1121338.3.peg.984"/>
<dbReference type="Pfam" id="PF01547">
    <property type="entry name" value="SBP_bac_1"/>
    <property type="match status" value="1"/>
</dbReference>
<dbReference type="InterPro" id="IPR050490">
    <property type="entry name" value="Bact_solute-bd_prot1"/>
</dbReference>
<organism evidence="2 3">
    <name type="scientific">Clostridium tepidiprofundi DSM 19306</name>
    <dbReference type="NCBI Taxonomy" id="1121338"/>
    <lineage>
        <taxon>Bacteria</taxon>
        <taxon>Bacillati</taxon>
        <taxon>Bacillota</taxon>
        <taxon>Clostridia</taxon>
        <taxon>Eubacteriales</taxon>
        <taxon>Clostridiaceae</taxon>
        <taxon>Clostridium</taxon>
    </lineage>
</organism>